<proteinExistence type="predicted"/>
<gene>
    <name evidence="1" type="ORF">QM524_21820</name>
</gene>
<dbReference type="EMBL" id="JASHIF010000023">
    <property type="protein sequence ID" value="MDI9861875.1"/>
    <property type="molecule type" value="Genomic_DNA"/>
</dbReference>
<name>A0ABT6YE55_9BACT</name>
<dbReference type="Pfam" id="PF20391">
    <property type="entry name" value="DUF6686"/>
    <property type="match status" value="1"/>
</dbReference>
<dbReference type="Proteomes" id="UP001236507">
    <property type="component" value="Unassembled WGS sequence"/>
</dbReference>
<dbReference type="InterPro" id="IPR046508">
    <property type="entry name" value="DUF6686"/>
</dbReference>
<evidence type="ECO:0000313" key="1">
    <source>
        <dbReference type="EMBL" id="MDI9861875.1"/>
    </source>
</evidence>
<dbReference type="RefSeq" id="WP_283346220.1">
    <property type="nucleotide sequence ID" value="NZ_JASHIF010000023.1"/>
</dbReference>
<accession>A0ABT6YE55</accession>
<comment type="caution">
    <text evidence="1">The sequence shown here is derived from an EMBL/GenBank/DDBJ whole genome shotgun (WGS) entry which is preliminary data.</text>
</comment>
<organism evidence="1 2">
    <name type="scientific">Flectobacillus roseus</name>
    <dbReference type="NCBI Taxonomy" id="502259"/>
    <lineage>
        <taxon>Bacteria</taxon>
        <taxon>Pseudomonadati</taxon>
        <taxon>Bacteroidota</taxon>
        <taxon>Cytophagia</taxon>
        <taxon>Cytophagales</taxon>
        <taxon>Flectobacillaceae</taxon>
        <taxon>Flectobacillus</taxon>
    </lineage>
</organism>
<protein>
    <submittedName>
        <fullName evidence="1">Uncharacterized protein</fullName>
    </submittedName>
</protein>
<sequence>MRHSEHQTQSILEKENAFVSYCTCCNQYNLSYKNLLFALSLAELKQFKIMLDAKVCFYEYPSSHGKELLFKTALQHFFLLFSEAEIHELCDLIIESLLVVEARFILSNSQIDE</sequence>
<keyword evidence="2" id="KW-1185">Reference proteome</keyword>
<reference evidence="1 2" key="1">
    <citation type="submission" date="2023-05" db="EMBL/GenBank/DDBJ databases">
        <title>Novel species of genus Flectobacillus isolated from stream in China.</title>
        <authorList>
            <person name="Lu H."/>
        </authorList>
    </citation>
    <scope>NUCLEOTIDE SEQUENCE [LARGE SCALE GENOMIC DNA]</scope>
    <source>
        <strain evidence="1 2">KCTC 42575</strain>
    </source>
</reference>
<evidence type="ECO:0000313" key="2">
    <source>
        <dbReference type="Proteomes" id="UP001236507"/>
    </source>
</evidence>